<organism evidence="1 2">
    <name type="scientific">Sphingobacterium multivorum</name>
    <dbReference type="NCBI Taxonomy" id="28454"/>
    <lineage>
        <taxon>Bacteria</taxon>
        <taxon>Pseudomonadati</taxon>
        <taxon>Bacteroidota</taxon>
        <taxon>Sphingobacteriia</taxon>
        <taxon>Sphingobacteriales</taxon>
        <taxon>Sphingobacteriaceae</taxon>
        <taxon>Sphingobacterium</taxon>
    </lineage>
</organism>
<dbReference type="Proteomes" id="UP000432350">
    <property type="component" value="Unassembled WGS sequence"/>
</dbReference>
<accession>A0A654D4T4</accession>
<evidence type="ECO:0000313" key="1">
    <source>
        <dbReference type="EMBL" id="VXC99542.1"/>
    </source>
</evidence>
<sequence length="145" mass="17050">MERTLENVHVVIYSKKMLKEAIKRLNNLGQVMEIDIINSFDIHGCDLLVFHDGFFKMLELLPSHPNHEVTLNELCEMIISLEDHQYKLGDIVFSELKHNPGAGFIVQHMMRKDMVDFHNSRICKDLYNTRKIDQETAERLRKELV</sequence>
<reference evidence="1 2" key="1">
    <citation type="submission" date="2019-10" db="EMBL/GenBank/DDBJ databases">
        <authorList>
            <person name="Karimi E."/>
        </authorList>
    </citation>
    <scope>NUCLEOTIDE SEQUENCE [LARGE SCALE GENOMIC DNA]</scope>
    <source>
        <strain evidence="1">Sphingobacterium sp. 8BC</strain>
    </source>
</reference>
<gene>
    <name evidence="1" type="ORF">SPHINGO8BC_51473</name>
</gene>
<protein>
    <submittedName>
        <fullName evidence="1">Uncharacterized protein</fullName>
    </submittedName>
</protein>
<name>A0A654D4T4_SPHMU</name>
<dbReference type="RefSeq" id="WP_159332866.1">
    <property type="nucleotide sequence ID" value="NZ_LR733857.1"/>
</dbReference>
<evidence type="ECO:0000313" key="2">
    <source>
        <dbReference type="Proteomes" id="UP000432350"/>
    </source>
</evidence>
<dbReference type="EMBL" id="CABWMV010000024">
    <property type="protein sequence ID" value="VXC99542.1"/>
    <property type="molecule type" value="Genomic_DNA"/>
</dbReference>
<dbReference type="AlphaFoldDB" id="A0A654D4T4"/>
<proteinExistence type="predicted"/>